<dbReference type="InterPro" id="IPR000073">
    <property type="entry name" value="AB_hydrolase_1"/>
</dbReference>
<dbReference type="Pfam" id="PF00561">
    <property type="entry name" value="Abhydrolase_1"/>
    <property type="match status" value="1"/>
</dbReference>
<dbReference type="InterPro" id="IPR050266">
    <property type="entry name" value="AB_hydrolase_sf"/>
</dbReference>
<dbReference type="RefSeq" id="WP_115692234.1">
    <property type="nucleotide sequence ID" value="NZ_CP031417.1"/>
</dbReference>
<dbReference type="AlphaFoldDB" id="A0A345ZY58"/>
<sequence length="289" mass="31880">MPHISARDGTRLYYEEAGQGTPIVFVHEYAGDWRTWEPQMRYFSRAHRCVTFSQRGYPPSDVPTDGAKYGQDIARDDVIALMDALNIDKAHIVGHSMGASTALHVGIHHPQRCLSVTAASCGYGSSPDMNFVEQGRAASRETAKMFETVDFPTAAARYADGATRQTHKYKDPRGFAEFAKMLAEHSPVGHALTMRELQAKRPSLWEMEAQLKAFAPPLLIIVGDEDDWCLDPSIFLKRTVPTAGLLVIPRSGHTITSEEPAAFNAALADLISASEAGRWMSHRAPVKQN</sequence>
<dbReference type="OrthoDB" id="9804723at2"/>
<accession>A0A345ZY58</accession>
<dbReference type="PANTHER" id="PTHR43798:SF31">
    <property type="entry name" value="AB HYDROLASE SUPERFAMILY PROTEIN YCLE"/>
    <property type="match status" value="1"/>
</dbReference>
<dbReference type="GO" id="GO:0016020">
    <property type="term" value="C:membrane"/>
    <property type="evidence" value="ECO:0007669"/>
    <property type="project" value="TreeGrafter"/>
</dbReference>
<keyword evidence="4" id="KW-1185">Reference proteome</keyword>
<proteinExistence type="predicted"/>
<evidence type="ECO:0000313" key="4">
    <source>
        <dbReference type="Proteomes" id="UP000254889"/>
    </source>
</evidence>
<dbReference type="SUPFAM" id="SSF53474">
    <property type="entry name" value="alpha/beta-Hydrolases"/>
    <property type="match status" value="1"/>
</dbReference>
<evidence type="ECO:0000256" key="1">
    <source>
        <dbReference type="ARBA" id="ARBA00022801"/>
    </source>
</evidence>
<organism evidence="3 4">
    <name type="scientific">Pseudolabrys taiwanensis</name>
    <dbReference type="NCBI Taxonomy" id="331696"/>
    <lineage>
        <taxon>Bacteria</taxon>
        <taxon>Pseudomonadati</taxon>
        <taxon>Pseudomonadota</taxon>
        <taxon>Alphaproteobacteria</taxon>
        <taxon>Hyphomicrobiales</taxon>
        <taxon>Xanthobacteraceae</taxon>
        <taxon>Pseudolabrys</taxon>
    </lineage>
</organism>
<feature type="domain" description="AB hydrolase-1" evidence="2">
    <location>
        <begin position="22"/>
        <end position="258"/>
    </location>
</feature>
<reference evidence="3 4" key="1">
    <citation type="submission" date="2018-07" db="EMBL/GenBank/DDBJ databases">
        <authorList>
            <person name="Quirk P.G."/>
            <person name="Krulwich T.A."/>
        </authorList>
    </citation>
    <scope>NUCLEOTIDE SEQUENCE [LARGE SCALE GENOMIC DNA]</scope>
    <source>
        <strain evidence="3 4">CC-BB4</strain>
    </source>
</reference>
<dbReference type="InterPro" id="IPR029058">
    <property type="entry name" value="AB_hydrolase_fold"/>
</dbReference>
<protein>
    <submittedName>
        <fullName evidence="3">Alpha/beta hydrolase</fullName>
    </submittedName>
</protein>
<dbReference type="Proteomes" id="UP000254889">
    <property type="component" value="Chromosome"/>
</dbReference>
<gene>
    <name evidence="3" type="ORF">DW352_15775</name>
</gene>
<dbReference type="Gene3D" id="3.40.50.1820">
    <property type="entry name" value="alpha/beta hydrolase"/>
    <property type="match status" value="1"/>
</dbReference>
<evidence type="ECO:0000313" key="3">
    <source>
        <dbReference type="EMBL" id="AXK81855.1"/>
    </source>
</evidence>
<dbReference type="EMBL" id="CP031417">
    <property type="protein sequence ID" value="AXK81855.1"/>
    <property type="molecule type" value="Genomic_DNA"/>
</dbReference>
<evidence type="ECO:0000259" key="2">
    <source>
        <dbReference type="Pfam" id="PF00561"/>
    </source>
</evidence>
<dbReference type="KEGG" id="ptaw:DW352_15775"/>
<keyword evidence="1 3" id="KW-0378">Hydrolase</keyword>
<name>A0A345ZY58_9HYPH</name>
<dbReference type="PANTHER" id="PTHR43798">
    <property type="entry name" value="MONOACYLGLYCEROL LIPASE"/>
    <property type="match status" value="1"/>
</dbReference>
<dbReference type="GO" id="GO:0016787">
    <property type="term" value="F:hydrolase activity"/>
    <property type="evidence" value="ECO:0007669"/>
    <property type="project" value="UniProtKB-KW"/>
</dbReference>